<dbReference type="GO" id="GO:0016020">
    <property type="term" value="C:membrane"/>
    <property type="evidence" value="ECO:0007669"/>
    <property type="project" value="UniProtKB-SubCell"/>
</dbReference>
<dbReference type="PANTHER" id="PTHR30249:SF0">
    <property type="entry name" value="PLASTIDAL GLYCOLATE_GLYCERATE TRANSLOCATOR 1, CHLOROPLASTIC"/>
    <property type="match status" value="1"/>
</dbReference>
<evidence type="ECO:0000256" key="2">
    <source>
        <dbReference type="ARBA" id="ARBA00022692"/>
    </source>
</evidence>
<evidence type="ECO:0000256" key="5">
    <source>
        <dbReference type="SAM" id="Phobius"/>
    </source>
</evidence>
<name>A0A928VLT8_9CYAN</name>
<feature type="transmembrane region" description="Helical" evidence="5">
    <location>
        <begin position="215"/>
        <end position="236"/>
    </location>
</feature>
<dbReference type="PANTHER" id="PTHR30249">
    <property type="entry name" value="PUTATIVE SEROTONIN TRANSPORTER"/>
    <property type="match status" value="1"/>
</dbReference>
<dbReference type="Proteomes" id="UP000625316">
    <property type="component" value="Unassembled WGS sequence"/>
</dbReference>
<dbReference type="RefSeq" id="WP_264324823.1">
    <property type="nucleotide sequence ID" value="NZ_JADEXQ010000026.1"/>
</dbReference>
<dbReference type="Pfam" id="PF04172">
    <property type="entry name" value="LrgB"/>
    <property type="match status" value="1"/>
</dbReference>
<organism evidence="6 7">
    <name type="scientific">Romeriopsis navalis LEGE 11480</name>
    <dbReference type="NCBI Taxonomy" id="2777977"/>
    <lineage>
        <taxon>Bacteria</taxon>
        <taxon>Bacillati</taxon>
        <taxon>Cyanobacteriota</taxon>
        <taxon>Cyanophyceae</taxon>
        <taxon>Leptolyngbyales</taxon>
        <taxon>Leptolyngbyaceae</taxon>
        <taxon>Romeriopsis</taxon>
        <taxon>Romeriopsis navalis</taxon>
    </lineage>
</organism>
<keyword evidence="2 5" id="KW-0812">Transmembrane</keyword>
<dbReference type="EMBL" id="JADEXQ010000026">
    <property type="protein sequence ID" value="MBE9029997.1"/>
    <property type="molecule type" value="Genomic_DNA"/>
</dbReference>
<reference evidence="6" key="1">
    <citation type="submission" date="2020-10" db="EMBL/GenBank/DDBJ databases">
        <authorList>
            <person name="Castelo-Branco R."/>
            <person name="Eusebio N."/>
            <person name="Adriana R."/>
            <person name="Vieira A."/>
            <person name="Brugerolle De Fraissinette N."/>
            <person name="Rezende De Castro R."/>
            <person name="Schneider M.P."/>
            <person name="Vasconcelos V."/>
            <person name="Leao P.N."/>
        </authorList>
    </citation>
    <scope>NUCLEOTIDE SEQUENCE</scope>
    <source>
        <strain evidence="6">LEGE 11480</strain>
    </source>
</reference>
<evidence type="ECO:0000313" key="6">
    <source>
        <dbReference type="EMBL" id="MBE9029997.1"/>
    </source>
</evidence>
<dbReference type="InterPro" id="IPR007300">
    <property type="entry name" value="CidB/LrgB"/>
</dbReference>
<dbReference type="AlphaFoldDB" id="A0A928VLT8"/>
<feature type="transmembrane region" description="Helical" evidence="5">
    <location>
        <begin position="159"/>
        <end position="182"/>
    </location>
</feature>
<comment type="subcellular location">
    <subcellularLocation>
        <location evidence="1">Membrane</location>
        <topology evidence="1">Multi-pass membrane protein</topology>
    </subcellularLocation>
</comment>
<feature type="transmembrane region" description="Helical" evidence="5">
    <location>
        <begin position="12"/>
        <end position="31"/>
    </location>
</feature>
<proteinExistence type="predicted"/>
<protein>
    <submittedName>
        <fullName evidence="6">LrgB family protein</fullName>
    </submittedName>
</protein>
<sequence>MLDPDLAKIWVYLATSPLLGLTMTLVAYSLAHRLYVYTNYHPALNPVVTAVGCLVLCLIVTDTSYAAYFEGGKFIHFLLGPATVALAVPLHQQFAKLRRIWLPVLIALIAGVTTGALTSVAIAQLFGASYLTQLSLAPKSVTAPVAMGISEQIGGLPSLTAALVVTTGIIGALGGTQLLSLLRINDDSIRGIAMGLTAHGIGTARAFQISSEMGAFAGLAMALSALITAVMLPGLLRLIGLLV</sequence>
<feature type="transmembrane region" description="Helical" evidence="5">
    <location>
        <begin position="102"/>
        <end position="126"/>
    </location>
</feature>
<keyword evidence="7" id="KW-1185">Reference proteome</keyword>
<evidence type="ECO:0000256" key="4">
    <source>
        <dbReference type="ARBA" id="ARBA00023136"/>
    </source>
</evidence>
<evidence type="ECO:0000313" key="7">
    <source>
        <dbReference type="Proteomes" id="UP000625316"/>
    </source>
</evidence>
<evidence type="ECO:0000256" key="3">
    <source>
        <dbReference type="ARBA" id="ARBA00022989"/>
    </source>
</evidence>
<gene>
    <name evidence="6" type="ORF">IQ266_09685</name>
</gene>
<accession>A0A928VLT8</accession>
<keyword evidence="3 5" id="KW-1133">Transmembrane helix</keyword>
<feature type="transmembrane region" description="Helical" evidence="5">
    <location>
        <begin position="43"/>
        <end position="68"/>
    </location>
</feature>
<comment type="caution">
    <text evidence="6">The sequence shown here is derived from an EMBL/GenBank/DDBJ whole genome shotgun (WGS) entry which is preliminary data.</text>
</comment>
<keyword evidence="4 5" id="KW-0472">Membrane</keyword>
<evidence type="ECO:0000256" key="1">
    <source>
        <dbReference type="ARBA" id="ARBA00004141"/>
    </source>
</evidence>